<dbReference type="SUPFAM" id="SSF48452">
    <property type="entry name" value="TPR-like"/>
    <property type="match status" value="1"/>
</dbReference>
<keyword evidence="2" id="KW-0472">Membrane</keyword>
<proteinExistence type="predicted"/>
<feature type="transmembrane region" description="Helical" evidence="2">
    <location>
        <begin position="86"/>
        <end position="106"/>
    </location>
</feature>
<evidence type="ECO:0000256" key="1">
    <source>
        <dbReference type="SAM" id="MobiDB-lite"/>
    </source>
</evidence>
<protein>
    <submittedName>
        <fullName evidence="3">Uncharacterized protein</fullName>
    </submittedName>
</protein>
<evidence type="ECO:0000256" key="2">
    <source>
        <dbReference type="SAM" id="Phobius"/>
    </source>
</evidence>
<evidence type="ECO:0000313" key="3">
    <source>
        <dbReference type="EMBL" id="MPM32714.1"/>
    </source>
</evidence>
<gene>
    <name evidence="3" type="ORF">SDC9_79279</name>
</gene>
<name>A0A644Z3L4_9ZZZZ</name>
<dbReference type="Gene3D" id="1.25.40.10">
    <property type="entry name" value="Tetratricopeptide repeat domain"/>
    <property type="match status" value="1"/>
</dbReference>
<dbReference type="AlphaFoldDB" id="A0A644Z3L4"/>
<feature type="compositionally biased region" description="Basic and acidic residues" evidence="1">
    <location>
        <begin position="140"/>
        <end position="149"/>
    </location>
</feature>
<accession>A0A644Z3L4</accession>
<feature type="transmembrane region" description="Helical" evidence="2">
    <location>
        <begin position="12"/>
        <end position="32"/>
    </location>
</feature>
<keyword evidence="2" id="KW-1133">Transmembrane helix</keyword>
<dbReference type="InterPro" id="IPR011990">
    <property type="entry name" value="TPR-like_helical_dom_sf"/>
</dbReference>
<organism evidence="3">
    <name type="scientific">bioreactor metagenome</name>
    <dbReference type="NCBI Taxonomy" id="1076179"/>
    <lineage>
        <taxon>unclassified sequences</taxon>
        <taxon>metagenomes</taxon>
        <taxon>ecological metagenomes</taxon>
    </lineage>
</organism>
<sequence>MADGKRTNHFDWKILIVIILLCITIFVSIIYVRAFAEQKEQISILNQRINYLLNGQLINNSERSDKELFQYYSALSEKTDNLVDEIIGIVTILFGISTASGLVIAFRAPRNIEQEIEVAKKTVSKLESLIAKTNKQLKEKMDQAEKSASDAKTSATEAKSDASEARFEMALHEALDNETEAKRKEALDSLIVEYSDKSRLYVERARVTVNLEDVIKDLNAAREHGYSKTGCSNELARAYFTREMYDEAIEVLSNAIEDEKSTAVYINLARTYCIKAEDASIEIIEKQSLFQKCLELLNEVEKTDSQNINVFLWKARVYRDLIECCEIDESDNYIIFIQKATNIDRETTAKFLMEYEFSSLCRDNHLKDDHALLTESLIKLALFELERSNVLEAFRLIIDAYYASIFPYYDSDNYTEIINIAASIILMFNNVLASESKFILSGENGRMFLASIYSYSVKLYMKGNHEEASKLFTYQYFIKGENANKDSIINCLVYMMRREEIKTSPENIFHLLEKVKNKESLFICINKAFLVLKHAETYEEEYRKIIENMKGINFVDSDVKKVLQWWGNEEIVGKDERAFVMQLLKDIGLNTTSSENV</sequence>
<keyword evidence="2" id="KW-0812">Transmembrane</keyword>
<reference evidence="3" key="1">
    <citation type="submission" date="2019-08" db="EMBL/GenBank/DDBJ databases">
        <authorList>
            <person name="Kucharzyk K."/>
            <person name="Murdoch R.W."/>
            <person name="Higgins S."/>
            <person name="Loffler F."/>
        </authorList>
    </citation>
    <scope>NUCLEOTIDE SEQUENCE</scope>
</reference>
<feature type="region of interest" description="Disordered" evidence="1">
    <location>
        <begin position="140"/>
        <end position="161"/>
    </location>
</feature>
<comment type="caution">
    <text evidence="3">The sequence shown here is derived from an EMBL/GenBank/DDBJ whole genome shotgun (WGS) entry which is preliminary data.</text>
</comment>
<dbReference type="EMBL" id="VSSQ01006445">
    <property type="protein sequence ID" value="MPM32714.1"/>
    <property type="molecule type" value="Genomic_DNA"/>
</dbReference>